<evidence type="ECO:0000256" key="4">
    <source>
        <dbReference type="ARBA" id="ARBA00022729"/>
    </source>
</evidence>
<evidence type="ECO:0000313" key="9">
    <source>
        <dbReference type="Proteomes" id="UP001172083"/>
    </source>
</evidence>
<comment type="caution">
    <text evidence="8">The sequence shown here is derived from an EMBL/GenBank/DDBJ whole genome shotgun (WGS) entry which is preliminary data.</text>
</comment>
<dbReference type="Pfam" id="PF00884">
    <property type="entry name" value="Sulfatase"/>
    <property type="match status" value="1"/>
</dbReference>
<reference evidence="8" key="1">
    <citation type="submission" date="2023-06" db="EMBL/GenBank/DDBJ databases">
        <title>Genomic of Agaribacillus aureum.</title>
        <authorList>
            <person name="Wang G."/>
        </authorList>
    </citation>
    <scope>NUCLEOTIDE SEQUENCE</scope>
    <source>
        <strain evidence="8">BMA12</strain>
    </source>
</reference>
<name>A0ABT8L290_9BACT</name>
<dbReference type="PROSITE" id="PS51257">
    <property type="entry name" value="PROKAR_LIPOPROTEIN"/>
    <property type="match status" value="1"/>
</dbReference>
<keyword evidence="3" id="KW-0479">Metal-binding</keyword>
<evidence type="ECO:0000256" key="6">
    <source>
        <dbReference type="ARBA" id="ARBA00022837"/>
    </source>
</evidence>
<dbReference type="SUPFAM" id="SSF53649">
    <property type="entry name" value="Alkaline phosphatase-like"/>
    <property type="match status" value="1"/>
</dbReference>
<keyword evidence="4" id="KW-0732">Signal</keyword>
<dbReference type="InterPro" id="IPR024607">
    <property type="entry name" value="Sulfatase_CS"/>
</dbReference>
<keyword evidence="5" id="KW-0378">Hydrolase</keyword>
<comment type="similarity">
    <text evidence="2">Belongs to the sulfatase family.</text>
</comment>
<dbReference type="RefSeq" id="WP_346757141.1">
    <property type="nucleotide sequence ID" value="NZ_JAUJEB010000001.1"/>
</dbReference>
<dbReference type="InterPro" id="IPR050738">
    <property type="entry name" value="Sulfatase"/>
</dbReference>
<dbReference type="CDD" id="cd16155">
    <property type="entry name" value="sulfatase_like"/>
    <property type="match status" value="1"/>
</dbReference>
<evidence type="ECO:0000313" key="8">
    <source>
        <dbReference type="EMBL" id="MDN5211813.1"/>
    </source>
</evidence>
<proteinExistence type="inferred from homology"/>
<dbReference type="Proteomes" id="UP001172083">
    <property type="component" value="Unassembled WGS sequence"/>
</dbReference>
<dbReference type="Gene3D" id="3.40.720.10">
    <property type="entry name" value="Alkaline Phosphatase, subunit A"/>
    <property type="match status" value="1"/>
</dbReference>
<dbReference type="EMBL" id="JAUJEB010000001">
    <property type="protein sequence ID" value="MDN5211813.1"/>
    <property type="molecule type" value="Genomic_DNA"/>
</dbReference>
<evidence type="ECO:0000259" key="7">
    <source>
        <dbReference type="Pfam" id="PF00884"/>
    </source>
</evidence>
<dbReference type="PANTHER" id="PTHR42693">
    <property type="entry name" value="ARYLSULFATASE FAMILY MEMBER"/>
    <property type="match status" value="1"/>
</dbReference>
<comment type="cofactor">
    <cofactor evidence="1">
        <name>Ca(2+)</name>
        <dbReference type="ChEBI" id="CHEBI:29108"/>
    </cofactor>
</comment>
<feature type="domain" description="Sulfatase N-terminal" evidence="7">
    <location>
        <begin position="31"/>
        <end position="399"/>
    </location>
</feature>
<evidence type="ECO:0000256" key="3">
    <source>
        <dbReference type="ARBA" id="ARBA00022723"/>
    </source>
</evidence>
<keyword evidence="6" id="KW-0106">Calcium</keyword>
<keyword evidence="9" id="KW-1185">Reference proteome</keyword>
<evidence type="ECO:0000256" key="1">
    <source>
        <dbReference type="ARBA" id="ARBA00001913"/>
    </source>
</evidence>
<evidence type="ECO:0000256" key="5">
    <source>
        <dbReference type="ARBA" id="ARBA00022801"/>
    </source>
</evidence>
<dbReference type="InterPro" id="IPR000917">
    <property type="entry name" value="Sulfatase_N"/>
</dbReference>
<dbReference type="PROSITE" id="PS00149">
    <property type="entry name" value="SULFATASE_2"/>
    <property type="match status" value="1"/>
</dbReference>
<gene>
    <name evidence="8" type="ORF">QQ020_07115</name>
</gene>
<evidence type="ECO:0000256" key="2">
    <source>
        <dbReference type="ARBA" id="ARBA00008779"/>
    </source>
</evidence>
<accession>A0ABT8L290</accession>
<dbReference type="PANTHER" id="PTHR42693:SF42">
    <property type="entry name" value="ARYLSULFATASE G"/>
    <property type="match status" value="1"/>
</dbReference>
<protein>
    <submittedName>
        <fullName evidence="8">Sulfatase-like hydrolase/transferase</fullName>
    </submittedName>
</protein>
<dbReference type="InterPro" id="IPR017850">
    <property type="entry name" value="Alkaline_phosphatase_core_sf"/>
</dbReference>
<sequence>MRILFIMTAVLLAACSQTKNEQANSTESDKPNIVFIFTDDQTYTSISSLGNTEIQTPNIDRLVNNGTTFTHAYNMGAWNGAVCVASRAMLISGRSVWHANQFRKQWLNGAAIDQTWGKLMEQNGYTTYMSGKWHVDAPADKVFGTARNVRPGMPHDAWEHQEMVDKFDSLRRAGQYNPADIMPVGYNRPKDEQDNSWSPVDPQFGGFWEGGKHWSEVLKDDAVGFINTAKAEKDPFFMYLAFNAPHDPRQSPQEFIDKYPLENLSLPESWMAEYPWKDSIGNGRDLRDEALAPFPRTPYATKKHIQEYYAAITHLDEQIGVILDALQASGKMDNTYVFFTSDHGLAMGRHGLLGKQSLYDHSIRVPLMVMGPDIPKDKKVDADVYLQDVMATSLELAGVDKPDYVEFNSLLQLAKGETTESAYDAIYGCYINYQRMIRKEGYKLILYPKAGKQLLFDLENDPDEIQDLSENPQYHDKMVSLFNSLTQLQSQMNDTLDLAQYFPAN</sequence>
<organism evidence="8 9">
    <name type="scientific">Agaribacillus aureus</name>
    <dbReference type="NCBI Taxonomy" id="3051825"/>
    <lineage>
        <taxon>Bacteria</taxon>
        <taxon>Pseudomonadati</taxon>
        <taxon>Bacteroidota</taxon>
        <taxon>Cytophagia</taxon>
        <taxon>Cytophagales</taxon>
        <taxon>Splendidivirgaceae</taxon>
        <taxon>Agaribacillus</taxon>
    </lineage>
</organism>